<proteinExistence type="predicted"/>
<dbReference type="EMBL" id="JAJSOF020000021">
    <property type="protein sequence ID" value="KAJ4437416.1"/>
    <property type="molecule type" value="Genomic_DNA"/>
</dbReference>
<feature type="compositionally biased region" description="Polar residues" evidence="1">
    <location>
        <begin position="1"/>
        <end position="10"/>
    </location>
</feature>
<comment type="caution">
    <text evidence="2">The sequence shown here is derived from an EMBL/GenBank/DDBJ whole genome shotgun (WGS) entry which is preliminary data.</text>
</comment>
<evidence type="ECO:0000313" key="2">
    <source>
        <dbReference type="EMBL" id="KAJ4437416.1"/>
    </source>
</evidence>
<feature type="region of interest" description="Disordered" evidence="1">
    <location>
        <begin position="1"/>
        <end position="21"/>
    </location>
</feature>
<name>A0ABQ8SUL0_PERAM</name>
<gene>
    <name evidence="2" type="ORF">ANN_17560</name>
</gene>
<evidence type="ECO:0000256" key="1">
    <source>
        <dbReference type="SAM" id="MobiDB-lite"/>
    </source>
</evidence>
<sequence>MDNNDVTLQRNRNKTAGRIDGCHGDSLMAPVRHRWSISEAIGEIRKTVMPSDCSALRFGIRSVKNGMWPDLEPSDYHLLGSLKEQLRGQPYVNVFGSWNGLLPQGNFRTYRTATSADSFPVTNDSKHEFKSEIKLPEDNYYHELYPARHAYSSKIEKMNRLIGETDKKESSTPNIIPCHLEMKDICSFSTTLTSCLASTAVYKTFLLPDLPDPTAPSLSVTNEDVLNSLQSFPQGFAAGIDGLRPQHLKDLVSVSAVACLNTRETTSDCIRFVKTPTYDPSKKKRTVNRKIDVRAKCLTLPTKPPADISPQKSTKSSQGKSSTSRASSNDENWVMYLRQTARFDAGAASSSVSYELLLYLLILNSAICFRQL</sequence>
<reference evidence="2 3" key="1">
    <citation type="journal article" date="2022" name="Allergy">
        <title>Genome assembly and annotation of Periplaneta americana reveal a comprehensive cockroach allergen profile.</title>
        <authorList>
            <person name="Wang L."/>
            <person name="Xiong Q."/>
            <person name="Saelim N."/>
            <person name="Wang L."/>
            <person name="Nong W."/>
            <person name="Wan A.T."/>
            <person name="Shi M."/>
            <person name="Liu X."/>
            <person name="Cao Q."/>
            <person name="Hui J.H.L."/>
            <person name="Sookrung N."/>
            <person name="Leung T.F."/>
            <person name="Tungtrongchitr A."/>
            <person name="Tsui S.K.W."/>
        </authorList>
    </citation>
    <scope>NUCLEOTIDE SEQUENCE [LARGE SCALE GENOMIC DNA]</scope>
    <source>
        <strain evidence="2">PWHHKU_190912</strain>
    </source>
</reference>
<organism evidence="2 3">
    <name type="scientific">Periplaneta americana</name>
    <name type="common">American cockroach</name>
    <name type="synonym">Blatta americana</name>
    <dbReference type="NCBI Taxonomy" id="6978"/>
    <lineage>
        <taxon>Eukaryota</taxon>
        <taxon>Metazoa</taxon>
        <taxon>Ecdysozoa</taxon>
        <taxon>Arthropoda</taxon>
        <taxon>Hexapoda</taxon>
        <taxon>Insecta</taxon>
        <taxon>Pterygota</taxon>
        <taxon>Neoptera</taxon>
        <taxon>Polyneoptera</taxon>
        <taxon>Dictyoptera</taxon>
        <taxon>Blattodea</taxon>
        <taxon>Blattoidea</taxon>
        <taxon>Blattidae</taxon>
        <taxon>Blattinae</taxon>
        <taxon>Periplaneta</taxon>
    </lineage>
</organism>
<feature type="compositionally biased region" description="Low complexity" evidence="1">
    <location>
        <begin position="309"/>
        <end position="327"/>
    </location>
</feature>
<feature type="region of interest" description="Disordered" evidence="1">
    <location>
        <begin position="300"/>
        <end position="327"/>
    </location>
</feature>
<evidence type="ECO:0000313" key="3">
    <source>
        <dbReference type="Proteomes" id="UP001148838"/>
    </source>
</evidence>
<dbReference type="Proteomes" id="UP001148838">
    <property type="component" value="Unassembled WGS sequence"/>
</dbReference>
<keyword evidence="3" id="KW-1185">Reference proteome</keyword>
<protein>
    <submittedName>
        <fullName evidence="2">Uncharacterized protein</fullName>
    </submittedName>
</protein>
<accession>A0ABQ8SUL0</accession>